<reference evidence="4" key="2">
    <citation type="submission" date="2017-04" db="EMBL/GenBank/DDBJ databases">
        <authorList>
            <person name="Afonso C.L."/>
            <person name="Miller P.J."/>
            <person name="Scott M.A."/>
            <person name="Spackman E."/>
            <person name="Goraichik I."/>
            <person name="Dimitrov K.M."/>
            <person name="Suarez D.L."/>
            <person name="Swayne D.E."/>
        </authorList>
    </citation>
    <scope>NUCLEOTIDE SEQUENCE [LARGE SCALE GENOMIC DNA]</scope>
    <source>
        <strain evidence="4">FDF-1</strain>
    </source>
</reference>
<gene>
    <name evidence="3" type="ORF">EFE41_03700</name>
    <name evidence="2" type="ORF">MPF_1784</name>
    <name evidence="4" type="ORF">SAMN06264941_1940</name>
</gene>
<dbReference type="Proteomes" id="UP000278252">
    <property type="component" value="Unassembled WGS sequence"/>
</dbReference>
<dbReference type="Proteomes" id="UP000185713">
    <property type="component" value="Unassembled WGS sequence"/>
</dbReference>
<feature type="domain" description="Flavodoxin-like" evidence="1">
    <location>
        <begin position="4"/>
        <end position="157"/>
    </location>
</feature>
<dbReference type="EMBL" id="RJJH01000003">
    <property type="protein sequence ID" value="RNI12221.1"/>
    <property type="molecule type" value="Genomic_DNA"/>
</dbReference>
<evidence type="ECO:0000313" key="7">
    <source>
        <dbReference type="Proteomes" id="UP000278252"/>
    </source>
</evidence>
<proteinExistence type="predicted"/>
<organism evidence="2 5">
    <name type="scientific">Methanohalophilus portucalensis FDF-1</name>
    <dbReference type="NCBI Taxonomy" id="523843"/>
    <lineage>
        <taxon>Archaea</taxon>
        <taxon>Methanobacteriati</taxon>
        <taxon>Methanobacteriota</taxon>
        <taxon>Stenosarchaea group</taxon>
        <taxon>Methanomicrobia</taxon>
        <taxon>Methanosarcinales</taxon>
        <taxon>Methanosarcinaceae</taxon>
        <taxon>Methanohalophilus</taxon>
    </lineage>
</organism>
<sequence>MKVLVTYITRTGNTKKVAEAIFDGIDEQKEMKPLDEVNSLDGYDLTFIGFPINQFYPPETAQKFLSNQTSGKDIALFMTHGVPEGTGLILDWISTAKEMASGANIIGTFNCQGKVARKVLDILQDSDDPEMRDFANMCALAKEQPDRTRLQKARKFAKAMIYQKKEYIAP</sequence>
<evidence type="ECO:0000313" key="5">
    <source>
        <dbReference type="Proteomes" id="UP000185713"/>
    </source>
</evidence>
<dbReference type="EMBL" id="FXBN01000003">
    <property type="protein sequence ID" value="SMH43340.1"/>
    <property type="molecule type" value="Genomic_DNA"/>
</dbReference>
<dbReference type="Gene3D" id="3.40.50.360">
    <property type="match status" value="1"/>
</dbReference>
<dbReference type="InterPro" id="IPR008254">
    <property type="entry name" value="Flavodoxin/NO_synth"/>
</dbReference>
<dbReference type="EMBL" id="JWTK01000006">
    <property type="protein sequence ID" value="OJH48737.1"/>
    <property type="molecule type" value="Genomic_DNA"/>
</dbReference>
<dbReference type="RefSeq" id="WP_072361161.1">
    <property type="nucleotide sequence ID" value="NZ_FXBN01000003.1"/>
</dbReference>
<name>A0A1L9C2M4_9EURY</name>
<dbReference type="InterPro" id="IPR029039">
    <property type="entry name" value="Flavoprotein-like_sf"/>
</dbReference>
<dbReference type="OrthoDB" id="73155at2157"/>
<reference evidence="3 7" key="4">
    <citation type="submission" date="2018-10" db="EMBL/GenBank/DDBJ databases">
        <title>Cultivation of a novel Methanohalophilus strain from Kebrit Deep of the Red Sea and a genomic comparison of members of the genus Methanohalophilus.</title>
        <authorList>
            <person name="Guan Y."/>
            <person name="Ngugi D.K."/>
            <person name="Stingl U."/>
        </authorList>
    </citation>
    <scope>NUCLEOTIDE SEQUENCE [LARGE SCALE GENOMIC DNA]</scope>
    <source>
        <strain evidence="3 7">DSM 7471</strain>
    </source>
</reference>
<evidence type="ECO:0000313" key="4">
    <source>
        <dbReference type="EMBL" id="SMH43340.1"/>
    </source>
</evidence>
<evidence type="ECO:0000313" key="2">
    <source>
        <dbReference type="EMBL" id="OJH48737.1"/>
    </source>
</evidence>
<accession>A0A1L9C2M4</accession>
<protein>
    <submittedName>
        <fullName evidence="3">Flavodoxin</fullName>
    </submittedName>
</protein>
<evidence type="ECO:0000259" key="1">
    <source>
        <dbReference type="Pfam" id="PF12641"/>
    </source>
</evidence>
<evidence type="ECO:0000313" key="3">
    <source>
        <dbReference type="EMBL" id="RNI12221.1"/>
    </source>
</evidence>
<reference evidence="6" key="3">
    <citation type="submission" date="2017-04" db="EMBL/GenBank/DDBJ databases">
        <authorList>
            <person name="Varghese N."/>
            <person name="Submissions S."/>
        </authorList>
    </citation>
    <scope>NUCLEOTIDE SEQUENCE [LARGE SCALE GENOMIC DNA]</scope>
    <source>
        <strain evidence="6">FDF-1</strain>
    </source>
</reference>
<dbReference type="SUPFAM" id="SSF52218">
    <property type="entry name" value="Flavoproteins"/>
    <property type="match status" value="1"/>
</dbReference>
<dbReference type="STRING" id="523843.SAMN06264941_1940"/>
<dbReference type="Proteomes" id="UP000193969">
    <property type="component" value="Unassembled WGS sequence"/>
</dbReference>
<dbReference type="Pfam" id="PF12641">
    <property type="entry name" value="Flavodoxin_3"/>
    <property type="match status" value="1"/>
</dbReference>
<reference evidence="2 5" key="1">
    <citation type="submission" date="2014-12" db="EMBL/GenBank/DDBJ databases">
        <title>The genome sequence of Methanohalophilus portucalensis strain FDF1.</title>
        <authorList>
            <person name="Lai M.-C."/>
            <person name="Lai S.-J."/>
        </authorList>
    </citation>
    <scope>NUCLEOTIDE SEQUENCE [LARGE SCALE GENOMIC DNA]</scope>
    <source>
        <strain evidence="2 5">FDF-1</strain>
    </source>
</reference>
<dbReference type="GO" id="GO:0010181">
    <property type="term" value="F:FMN binding"/>
    <property type="evidence" value="ECO:0007669"/>
    <property type="project" value="InterPro"/>
</dbReference>
<keyword evidence="6" id="KW-1185">Reference proteome</keyword>
<evidence type="ECO:0000313" key="6">
    <source>
        <dbReference type="Proteomes" id="UP000193969"/>
    </source>
</evidence>
<dbReference type="AlphaFoldDB" id="A0A1L9C2M4"/>